<keyword evidence="1" id="KW-0732">Signal</keyword>
<feature type="signal peptide" evidence="1">
    <location>
        <begin position="1"/>
        <end position="24"/>
    </location>
</feature>
<protein>
    <submittedName>
        <fullName evidence="2">Uncharacterized protein</fullName>
    </submittedName>
</protein>
<evidence type="ECO:0000313" key="2">
    <source>
        <dbReference type="EMBL" id="GKV38344.1"/>
    </source>
</evidence>
<dbReference type="EMBL" id="BPVZ01000127">
    <property type="protein sequence ID" value="GKV38344.1"/>
    <property type="molecule type" value="Genomic_DNA"/>
</dbReference>
<proteinExistence type="predicted"/>
<sequence>MMAAPTKFMLMLFSLLLWQSFTFADQVPPSPKENECPLAAIGCTLYGRKLGAASAGFRLICPSEDASPTPAHSNNMQGKGMD</sequence>
<accession>A0AAV5LLR0</accession>
<evidence type="ECO:0000256" key="1">
    <source>
        <dbReference type="SAM" id="SignalP"/>
    </source>
</evidence>
<feature type="chain" id="PRO_5043674867" evidence="1">
    <location>
        <begin position="25"/>
        <end position="82"/>
    </location>
</feature>
<organism evidence="2 3">
    <name type="scientific">Rubroshorea leprosula</name>
    <dbReference type="NCBI Taxonomy" id="152421"/>
    <lineage>
        <taxon>Eukaryota</taxon>
        <taxon>Viridiplantae</taxon>
        <taxon>Streptophyta</taxon>
        <taxon>Embryophyta</taxon>
        <taxon>Tracheophyta</taxon>
        <taxon>Spermatophyta</taxon>
        <taxon>Magnoliopsida</taxon>
        <taxon>eudicotyledons</taxon>
        <taxon>Gunneridae</taxon>
        <taxon>Pentapetalae</taxon>
        <taxon>rosids</taxon>
        <taxon>malvids</taxon>
        <taxon>Malvales</taxon>
        <taxon>Dipterocarpaceae</taxon>
        <taxon>Rubroshorea</taxon>
    </lineage>
</organism>
<keyword evidence="3" id="KW-1185">Reference proteome</keyword>
<comment type="caution">
    <text evidence="2">The sequence shown here is derived from an EMBL/GenBank/DDBJ whole genome shotgun (WGS) entry which is preliminary data.</text>
</comment>
<dbReference type="Proteomes" id="UP001054252">
    <property type="component" value="Unassembled WGS sequence"/>
</dbReference>
<name>A0AAV5LLR0_9ROSI</name>
<reference evidence="2 3" key="1">
    <citation type="journal article" date="2021" name="Commun. Biol.">
        <title>The genome of Shorea leprosula (Dipterocarpaceae) highlights the ecological relevance of drought in aseasonal tropical rainforests.</title>
        <authorList>
            <person name="Ng K.K.S."/>
            <person name="Kobayashi M.J."/>
            <person name="Fawcett J.A."/>
            <person name="Hatakeyama M."/>
            <person name="Paape T."/>
            <person name="Ng C.H."/>
            <person name="Ang C.C."/>
            <person name="Tnah L.H."/>
            <person name="Lee C.T."/>
            <person name="Nishiyama T."/>
            <person name="Sese J."/>
            <person name="O'Brien M.J."/>
            <person name="Copetti D."/>
            <person name="Mohd Noor M.I."/>
            <person name="Ong R.C."/>
            <person name="Putra M."/>
            <person name="Sireger I.Z."/>
            <person name="Indrioko S."/>
            <person name="Kosugi Y."/>
            <person name="Izuno A."/>
            <person name="Isagi Y."/>
            <person name="Lee S.L."/>
            <person name="Shimizu K.K."/>
        </authorList>
    </citation>
    <scope>NUCLEOTIDE SEQUENCE [LARGE SCALE GENOMIC DNA]</scope>
    <source>
        <strain evidence="2">214</strain>
    </source>
</reference>
<dbReference type="AlphaFoldDB" id="A0AAV5LLR0"/>
<gene>
    <name evidence="2" type="ORF">SLEP1_g46266</name>
</gene>
<evidence type="ECO:0000313" key="3">
    <source>
        <dbReference type="Proteomes" id="UP001054252"/>
    </source>
</evidence>